<feature type="binding site" description="covalent" evidence="9">
    <location>
        <position position="355"/>
    </location>
    <ligand>
        <name>heme c</name>
        <dbReference type="ChEBI" id="CHEBI:61717"/>
        <label>3</label>
    </ligand>
</feature>
<dbReference type="PROSITE" id="PS51007">
    <property type="entry name" value="CYTC"/>
    <property type="match status" value="3"/>
</dbReference>
<evidence type="ECO:0000256" key="2">
    <source>
        <dbReference type="ARBA" id="ARBA00022475"/>
    </source>
</evidence>
<dbReference type="PANTHER" id="PTHR35008:SF8">
    <property type="entry name" value="ALCOHOL DEHYDROGENASE CYTOCHROME C SUBUNIT"/>
    <property type="match status" value="1"/>
</dbReference>
<dbReference type="GO" id="GO:0005886">
    <property type="term" value="C:plasma membrane"/>
    <property type="evidence" value="ECO:0007669"/>
    <property type="project" value="UniProtKB-SubCell"/>
</dbReference>
<dbReference type="Proteomes" id="UP000555546">
    <property type="component" value="Unassembled WGS sequence"/>
</dbReference>
<dbReference type="InterPro" id="IPR051459">
    <property type="entry name" value="Cytochrome_c-type_DH"/>
</dbReference>
<dbReference type="PANTHER" id="PTHR35008">
    <property type="entry name" value="BLL4482 PROTEIN-RELATED"/>
    <property type="match status" value="1"/>
</dbReference>
<dbReference type="GO" id="GO:0005506">
    <property type="term" value="F:iron ion binding"/>
    <property type="evidence" value="ECO:0007669"/>
    <property type="project" value="InterPro"/>
</dbReference>
<evidence type="ECO:0000256" key="4">
    <source>
        <dbReference type="ARBA" id="ARBA00022723"/>
    </source>
</evidence>
<evidence type="ECO:0000256" key="10">
    <source>
        <dbReference type="PIRSR" id="PIRSR000018-51"/>
    </source>
</evidence>
<feature type="domain" description="Cytochrome c" evidence="11">
    <location>
        <begin position="204"/>
        <end position="313"/>
    </location>
</feature>
<dbReference type="Gene3D" id="1.10.760.10">
    <property type="entry name" value="Cytochrome c-like domain"/>
    <property type="match status" value="2"/>
</dbReference>
<dbReference type="SUPFAM" id="SSF46626">
    <property type="entry name" value="Cytochrome c"/>
    <property type="match status" value="3"/>
</dbReference>
<dbReference type="InterPro" id="IPR009056">
    <property type="entry name" value="Cyt_c-like_dom"/>
</dbReference>
<evidence type="ECO:0000313" key="12">
    <source>
        <dbReference type="EMBL" id="MBB5703894.1"/>
    </source>
</evidence>
<feature type="domain" description="Cytochrome c" evidence="11">
    <location>
        <begin position="339"/>
        <end position="426"/>
    </location>
</feature>
<keyword evidence="8" id="KW-0472">Membrane</keyword>
<organism evidence="12 13">
    <name type="scientific">Brucella daejeonensis</name>
    <dbReference type="NCBI Taxonomy" id="659015"/>
    <lineage>
        <taxon>Bacteria</taxon>
        <taxon>Pseudomonadati</taxon>
        <taxon>Pseudomonadota</taxon>
        <taxon>Alphaproteobacteria</taxon>
        <taxon>Hyphomicrobiales</taxon>
        <taxon>Brucellaceae</taxon>
        <taxon>Brucella/Ochrobactrum group</taxon>
        <taxon>Brucella</taxon>
    </lineage>
</organism>
<evidence type="ECO:0000256" key="8">
    <source>
        <dbReference type="ARBA" id="ARBA00023136"/>
    </source>
</evidence>
<feature type="binding site" description="covalent" evidence="9">
    <location>
        <position position="76"/>
    </location>
    <ligand>
        <name>heme c</name>
        <dbReference type="ChEBI" id="CHEBI:61717"/>
        <label>1</label>
    </ligand>
</feature>
<dbReference type="GO" id="GO:0009055">
    <property type="term" value="F:electron transfer activity"/>
    <property type="evidence" value="ECO:0007669"/>
    <property type="project" value="InterPro"/>
</dbReference>
<feature type="binding site" description="axial binding residue" evidence="10">
    <location>
        <position position="223"/>
    </location>
    <ligand>
        <name>heme c</name>
        <dbReference type="ChEBI" id="CHEBI:61717"/>
        <label>2</label>
    </ligand>
    <ligandPart>
        <name>Fe</name>
        <dbReference type="ChEBI" id="CHEBI:18248"/>
    </ligandPart>
</feature>
<keyword evidence="2" id="KW-1003">Cell membrane</keyword>
<accession>A0A7W9B130</accession>
<feature type="binding site" description="axial binding residue" evidence="10">
    <location>
        <position position="356"/>
    </location>
    <ligand>
        <name>heme c</name>
        <dbReference type="ChEBI" id="CHEBI:61717"/>
        <label>3</label>
    </ligand>
    <ligandPart>
        <name>Fe</name>
        <dbReference type="ChEBI" id="CHEBI:18248"/>
    </ligandPart>
</feature>
<dbReference type="GO" id="GO:0020037">
    <property type="term" value="F:heme binding"/>
    <property type="evidence" value="ECO:0007669"/>
    <property type="project" value="InterPro"/>
</dbReference>
<keyword evidence="5" id="KW-0732">Signal</keyword>
<sequence>MKKIVAAIVVVIAVAAIGLAGWFYADRDPMSFAGGATVALEDYKGGNVTGVPPELADADIAKRGEYLARAADCQACHTAPGGAPFAGGFAFVMPFGTIYSTNITADKETGIGNYSDAQFLAAVRNGVRADGSHLYPAMPYTSYTLMSDADVLAIKAYLLTLTPVHEPAKTSQLSWPFNQRGLMAIWNLVFNPDERFRPNVDRSAEWNRGAYLAEALGHCGDCHTPRNIAFALNNSRKFAGAITAGWHAYNITSDPDSGLGHWTAENLGAYLSTGYADGHGSPTGPMGEAYDNSLTYLLPQDTKALVTYLRSIPARSSGLPRPVTTPAPVSYKEGVKTGTSDRRGELVFASACASCHSWTGISPVNNHATLTGIRAVNDPSATNVAQAVINGVNRETEAGPVFMPAFGQGYSDEDIAAVANYVTARFGAQGAGLTGEDIASLRKQAPQQSKSDEVVHND</sequence>
<feature type="binding site" description="covalent" evidence="9">
    <location>
        <position position="352"/>
    </location>
    <ligand>
        <name>heme c</name>
        <dbReference type="ChEBI" id="CHEBI:61717"/>
        <label>3</label>
    </ligand>
</feature>
<evidence type="ECO:0000256" key="7">
    <source>
        <dbReference type="ARBA" id="ARBA00023004"/>
    </source>
</evidence>
<keyword evidence="4 10" id="KW-0479">Metal-binding</keyword>
<keyword evidence="13" id="KW-1185">Reference proteome</keyword>
<feature type="binding site" description="axial binding residue" evidence="10">
    <location>
        <position position="77"/>
    </location>
    <ligand>
        <name>heme c</name>
        <dbReference type="ChEBI" id="CHEBI:61717"/>
        <label>1</label>
    </ligand>
    <ligandPart>
        <name>Fe</name>
        <dbReference type="ChEBI" id="CHEBI:18248"/>
    </ligandPart>
</feature>
<evidence type="ECO:0000313" key="13">
    <source>
        <dbReference type="Proteomes" id="UP000555546"/>
    </source>
</evidence>
<keyword evidence="6" id="KW-0677">Repeat</keyword>
<dbReference type="Pfam" id="PF00034">
    <property type="entry name" value="Cytochrom_C"/>
    <property type="match status" value="1"/>
</dbReference>
<comment type="caution">
    <text evidence="12">The sequence shown here is derived from an EMBL/GenBank/DDBJ whole genome shotgun (WGS) entry which is preliminary data.</text>
</comment>
<dbReference type="InterPro" id="IPR014353">
    <property type="entry name" value="Membr-bd_ADH_cyt_c"/>
</dbReference>
<dbReference type="Pfam" id="PF13442">
    <property type="entry name" value="Cytochrome_CBB3"/>
    <property type="match status" value="1"/>
</dbReference>
<protein>
    <submittedName>
        <fullName evidence="12">Mono/diheme cytochrome c family protein</fullName>
    </submittedName>
</protein>
<dbReference type="RefSeq" id="WP_183656429.1">
    <property type="nucleotide sequence ID" value="NZ_JACIJG010000020.1"/>
</dbReference>
<evidence type="ECO:0000256" key="3">
    <source>
        <dbReference type="ARBA" id="ARBA00022617"/>
    </source>
</evidence>
<evidence type="ECO:0000256" key="6">
    <source>
        <dbReference type="ARBA" id="ARBA00022737"/>
    </source>
</evidence>
<reference evidence="12 13" key="1">
    <citation type="submission" date="2020-08" db="EMBL/GenBank/DDBJ databases">
        <title>Genomic Encyclopedia of Type Strains, Phase IV (KMG-IV): sequencing the most valuable type-strain genomes for metagenomic binning, comparative biology and taxonomic classification.</title>
        <authorList>
            <person name="Goeker M."/>
        </authorList>
    </citation>
    <scope>NUCLEOTIDE SEQUENCE [LARGE SCALE GENOMIC DNA]</scope>
    <source>
        <strain evidence="12 13">DSM 26944</strain>
    </source>
</reference>
<comment type="subcellular location">
    <subcellularLocation>
        <location evidence="1">Cell membrane</location>
    </subcellularLocation>
</comment>
<dbReference type="PIRSF" id="PIRSF000018">
    <property type="entry name" value="Mb_ADH_cyt_c"/>
    <property type="match status" value="1"/>
</dbReference>
<dbReference type="InterPro" id="IPR036909">
    <property type="entry name" value="Cyt_c-like_dom_sf"/>
</dbReference>
<evidence type="ECO:0000256" key="5">
    <source>
        <dbReference type="ARBA" id="ARBA00022729"/>
    </source>
</evidence>
<name>A0A7W9B130_9HYPH</name>
<dbReference type="EMBL" id="JACIJG010000020">
    <property type="protein sequence ID" value="MBB5703894.1"/>
    <property type="molecule type" value="Genomic_DNA"/>
</dbReference>
<evidence type="ECO:0000259" key="11">
    <source>
        <dbReference type="PROSITE" id="PS51007"/>
    </source>
</evidence>
<gene>
    <name evidence="12" type="ORF">FHS76_003809</name>
</gene>
<feature type="binding site" description="covalent" evidence="9">
    <location>
        <position position="222"/>
    </location>
    <ligand>
        <name>heme c</name>
        <dbReference type="ChEBI" id="CHEBI:61717"/>
        <label>2</label>
    </ligand>
</feature>
<keyword evidence="3 9" id="KW-0349">Heme</keyword>
<feature type="binding site" description="covalent" evidence="9">
    <location>
        <position position="73"/>
    </location>
    <ligand>
        <name>heme c</name>
        <dbReference type="ChEBI" id="CHEBI:61717"/>
        <label>1</label>
    </ligand>
</feature>
<dbReference type="GO" id="GO:0016614">
    <property type="term" value="F:oxidoreductase activity, acting on CH-OH group of donors"/>
    <property type="evidence" value="ECO:0007669"/>
    <property type="project" value="InterPro"/>
</dbReference>
<evidence type="ECO:0000256" key="9">
    <source>
        <dbReference type="PIRSR" id="PIRSR000018-50"/>
    </source>
</evidence>
<proteinExistence type="predicted"/>
<feature type="binding site" description="covalent" evidence="9">
    <location>
        <position position="219"/>
    </location>
    <ligand>
        <name>heme c</name>
        <dbReference type="ChEBI" id="CHEBI:61717"/>
        <label>2</label>
    </ligand>
</feature>
<dbReference type="AlphaFoldDB" id="A0A7W9B130"/>
<keyword evidence="7 10" id="KW-0408">Iron</keyword>
<evidence type="ECO:0000256" key="1">
    <source>
        <dbReference type="ARBA" id="ARBA00004236"/>
    </source>
</evidence>
<feature type="domain" description="Cytochrome c" evidence="11">
    <location>
        <begin position="59"/>
        <end position="162"/>
    </location>
</feature>
<comment type="cofactor">
    <cofactor evidence="9">
        <name>heme c</name>
        <dbReference type="ChEBI" id="CHEBI:61717"/>
    </cofactor>
    <text evidence="9">Binds 3 heme c groups covalently per subunit.</text>
</comment>